<proteinExistence type="predicted"/>
<reference evidence="1" key="1">
    <citation type="submission" date="2014-09" db="EMBL/GenBank/DDBJ databases">
        <authorList>
            <person name="Probst J Alexander"/>
        </authorList>
    </citation>
    <scope>NUCLEOTIDE SEQUENCE</scope>
</reference>
<dbReference type="AlphaFoldDB" id="A0A098EBP7"/>
<sequence>MRLTLYKNQSSKFCVGLSKKISYNPMCVGLPFNIEQVHIIYNKYNYN</sequence>
<name>A0A098EBP7_9ZZZZ</name>
<organism evidence="1">
    <name type="scientific">groundwater metagenome</name>
    <dbReference type="NCBI Taxonomy" id="717931"/>
    <lineage>
        <taxon>unclassified sequences</taxon>
        <taxon>metagenomes</taxon>
        <taxon>ecological metagenomes</taxon>
    </lineage>
</organism>
<dbReference type="EMBL" id="CCXY01000218">
    <property type="protein sequence ID" value="CEG12941.1"/>
    <property type="molecule type" value="Genomic_DNA"/>
</dbReference>
<evidence type="ECO:0000313" key="1">
    <source>
        <dbReference type="EMBL" id="CEG12941.1"/>
    </source>
</evidence>
<gene>
    <name evidence="1" type="ORF">MSIBF_A2950004</name>
</gene>
<accession>A0A098EBP7</accession>
<protein>
    <submittedName>
        <fullName evidence="1">Uncharacterized protein</fullName>
    </submittedName>
</protein>